<evidence type="ECO:0000256" key="1">
    <source>
        <dbReference type="ARBA" id="ARBA00022723"/>
    </source>
</evidence>
<gene>
    <name evidence="7" type="primary">Contig5373.g5745</name>
    <name evidence="7" type="ORF">STYLEM_15279</name>
</gene>
<dbReference type="Pfam" id="PF00096">
    <property type="entry name" value="zf-C2H2"/>
    <property type="match status" value="3"/>
</dbReference>
<organism evidence="7 8">
    <name type="scientific">Stylonychia lemnae</name>
    <name type="common">Ciliate</name>
    <dbReference type="NCBI Taxonomy" id="5949"/>
    <lineage>
        <taxon>Eukaryota</taxon>
        <taxon>Sar</taxon>
        <taxon>Alveolata</taxon>
        <taxon>Ciliophora</taxon>
        <taxon>Intramacronucleata</taxon>
        <taxon>Spirotrichea</taxon>
        <taxon>Stichotrichia</taxon>
        <taxon>Sporadotrichida</taxon>
        <taxon>Oxytrichidae</taxon>
        <taxon>Stylonychinae</taxon>
        <taxon>Stylonychia</taxon>
    </lineage>
</organism>
<keyword evidence="2 4" id="KW-0863">Zinc-finger</keyword>
<evidence type="ECO:0000256" key="3">
    <source>
        <dbReference type="ARBA" id="ARBA00022833"/>
    </source>
</evidence>
<dbReference type="Gene3D" id="3.30.160.60">
    <property type="entry name" value="Classic Zinc Finger"/>
    <property type="match status" value="3"/>
</dbReference>
<dbReference type="InterPro" id="IPR036236">
    <property type="entry name" value="Znf_C2H2_sf"/>
</dbReference>
<evidence type="ECO:0000256" key="2">
    <source>
        <dbReference type="ARBA" id="ARBA00022771"/>
    </source>
</evidence>
<dbReference type="FunFam" id="3.30.160.60:FF:000446">
    <property type="entry name" value="Zinc finger protein"/>
    <property type="match status" value="1"/>
</dbReference>
<dbReference type="Proteomes" id="UP000039865">
    <property type="component" value="Unassembled WGS sequence"/>
</dbReference>
<accession>A0A078AZE8</accession>
<dbReference type="FunFam" id="3.30.160.60:FF:000086">
    <property type="entry name" value="transcription factor E4F1 isoform X1"/>
    <property type="match status" value="1"/>
</dbReference>
<feature type="domain" description="C2H2-type" evidence="6">
    <location>
        <begin position="229"/>
        <end position="257"/>
    </location>
</feature>
<dbReference type="GO" id="GO:0000981">
    <property type="term" value="F:DNA-binding transcription factor activity, RNA polymerase II-specific"/>
    <property type="evidence" value="ECO:0007669"/>
    <property type="project" value="TreeGrafter"/>
</dbReference>
<dbReference type="OrthoDB" id="6077919at2759"/>
<keyword evidence="1" id="KW-0479">Metal-binding</keyword>
<keyword evidence="8" id="KW-1185">Reference proteome</keyword>
<dbReference type="GO" id="GO:0000978">
    <property type="term" value="F:RNA polymerase II cis-regulatory region sequence-specific DNA binding"/>
    <property type="evidence" value="ECO:0007669"/>
    <property type="project" value="TreeGrafter"/>
</dbReference>
<dbReference type="InterPro" id="IPR013087">
    <property type="entry name" value="Znf_C2H2_type"/>
</dbReference>
<dbReference type="PANTHER" id="PTHR23235:SF60">
    <property type="entry name" value="STRIPE, ISOFORM D"/>
    <property type="match status" value="1"/>
</dbReference>
<reference evidence="7 8" key="1">
    <citation type="submission" date="2014-06" db="EMBL/GenBank/DDBJ databases">
        <authorList>
            <person name="Swart Estienne"/>
        </authorList>
    </citation>
    <scope>NUCLEOTIDE SEQUENCE [LARGE SCALE GENOMIC DNA]</scope>
    <source>
        <strain evidence="7 8">130c</strain>
    </source>
</reference>
<dbReference type="GO" id="GO:0008270">
    <property type="term" value="F:zinc ion binding"/>
    <property type="evidence" value="ECO:0007669"/>
    <property type="project" value="UniProtKB-KW"/>
</dbReference>
<dbReference type="SUPFAM" id="SSF57667">
    <property type="entry name" value="beta-beta-alpha zinc fingers"/>
    <property type="match status" value="2"/>
</dbReference>
<evidence type="ECO:0000256" key="5">
    <source>
        <dbReference type="SAM" id="MobiDB-lite"/>
    </source>
</evidence>
<evidence type="ECO:0000259" key="6">
    <source>
        <dbReference type="PROSITE" id="PS50157"/>
    </source>
</evidence>
<dbReference type="PROSITE" id="PS00028">
    <property type="entry name" value="ZINC_FINGER_C2H2_1"/>
    <property type="match status" value="3"/>
</dbReference>
<evidence type="ECO:0000313" key="7">
    <source>
        <dbReference type="EMBL" id="CDW86188.1"/>
    </source>
</evidence>
<dbReference type="EMBL" id="CCKQ01014427">
    <property type="protein sequence ID" value="CDW86188.1"/>
    <property type="molecule type" value="Genomic_DNA"/>
</dbReference>
<name>A0A078AZE8_STYLE</name>
<sequence length="342" mass="40813">MQQQHNFSLLYDQNYNQCMHNFQGNQYQLQNIHRLETINPNNVVPIEDLKSASLGLQQFYLLNHPEQSRSSTMLFQTPFNQLQDKNIPYQNSEKLELRMTESLPYFETNNLKKQDGVSDEQGTLGSDPSTNNIQISKQSNMTHYHNNHSVKSKEARNDCFLINLDEAQKSQVQIEQLFDFQKSKIKTPQQQISEQNYTESEEIDEDYINKENQRRKRGPKIRKANSKIFECDFCHIQVTRKDNLQKHIKNIHQQQKRFKCGICFRQFTEKGNLTVHYRLHMNIKPYKCEVCNIQISSKGNLKDHQKRHFKKKQIIILNHLQRFLMYYMPEEFLQKNLIKQSH</sequence>
<proteinExistence type="predicted"/>
<dbReference type="PROSITE" id="PS50157">
    <property type="entry name" value="ZINC_FINGER_C2H2_2"/>
    <property type="match status" value="3"/>
</dbReference>
<feature type="domain" description="C2H2-type" evidence="6">
    <location>
        <begin position="258"/>
        <end position="285"/>
    </location>
</feature>
<evidence type="ECO:0000313" key="8">
    <source>
        <dbReference type="Proteomes" id="UP000039865"/>
    </source>
</evidence>
<feature type="domain" description="C2H2-type" evidence="6">
    <location>
        <begin position="286"/>
        <end position="313"/>
    </location>
</feature>
<dbReference type="InParanoid" id="A0A078AZE8"/>
<dbReference type="SMART" id="SM00355">
    <property type="entry name" value="ZnF_C2H2"/>
    <property type="match status" value="3"/>
</dbReference>
<feature type="region of interest" description="Disordered" evidence="5">
    <location>
        <begin position="191"/>
        <end position="219"/>
    </location>
</feature>
<protein>
    <submittedName>
        <fullName evidence="7">Zinc finger</fullName>
    </submittedName>
</protein>
<dbReference type="PANTHER" id="PTHR23235">
    <property type="entry name" value="KRUEPPEL-LIKE TRANSCRIPTION FACTOR"/>
    <property type="match status" value="1"/>
</dbReference>
<dbReference type="AlphaFoldDB" id="A0A078AZE8"/>
<keyword evidence="3" id="KW-0862">Zinc</keyword>
<evidence type="ECO:0000256" key="4">
    <source>
        <dbReference type="PROSITE-ProRule" id="PRU00042"/>
    </source>
</evidence>